<dbReference type="HOGENOM" id="CLU_081250_1_0_10"/>
<evidence type="ECO:0000256" key="2">
    <source>
        <dbReference type="ARBA" id="ARBA00009165"/>
    </source>
</evidence>
<feature type="transmembrane region" description="Helical" evidence="10">
    <location>
        <begin position="102"/>
        <end position="122"/>
    </location>
</feature>
<keyword evidence="6 10" id="KW-0812">Transmembrane</keyword>
<dbReference type="GO" id="GO:0006508">
    <property type="term" value="P:proteolysis"/>
    <property type="evidence" value="ECO:0007669"/>
    <property type="project" value="UniProtKB-KW"/>
</dbReference>
<keyword evidence="7" id="KW-0378">Hydrolase</keyword>
<dbReference type="eggNOG" id="COG2339">
    <property type="taxonomic scope" value="Bacteria"/>
</dbReference>
<gene>
    <name evidence="11" type="ordered locus">SGRA_2226</name>
</gene>
<proteinExistence type="inferred from homology"/>
<dbReference type="KEGG" id="sgn:SGRA_2226"/>
<dbReference type="RefSeq" id="WP_015692570.1">
    <property type="nucleotide sequence ID" value="NC_016940.1"/>
</dbReference>
<keyword evidence="12" id="KW-1185">Reference proteome</keyword>
<dbReference type="Proteomes" id="UP000007519">
    <property type="component" value="Chromosome"/>
</dbReference>
<dbReference type="InterPro" id="IPR023596">
    <property type="entry name" value="Peptidase_PrsW_arch/bac"/>
</dbReference>
<dbReference type="InterPro" id="IPR026898">
    <property type="entry name" value="PrsW"/>
</dbReference>
<organism evidence="11 12">
    <name type="scientific">Saprospira grandis (strain Lewin)</name>
    <dbReference type="NCBI Taxonomy" id="984262"/>
    <lineage>
        <taxon>Bacteria</taxon>
        <taxon>Pseudomonadati</taxon>
        <taxon>Bacteroidota</taxon>
        <taxon>Saprospiria</taxon>
        <taxon>Saprospirales</taxon>
        <taxon>Saprospiraceae</taxon>
        <taxon>Saprospira</taxon>
    </lineage>
</organism>
<dbReference type="Pfam" id="PF13367">
    <property type="entry name" value="PrsW-protease"/>
    <property type="match status" value="1"/>
</dbReference>
<evidence type="ECO:0000313" key="11">
    <source>
        <dbReference type="EMBL" id="AFC24955.1"/>
    </source>
</evidence>
<evidence type="ECO:0000256" key="8">
    <source>
        <dbReference type="ARBA" id="ARBA00022989"/>
    </source>
</evidence>
<dbReference type="PANTHER" id="PTHR36844:SF1">
    <property type="entry name" value="PROTEASE PRSW"/>
    <property type="match status" value="1"/>
</dbReference>
<evidence type="ECO:0000256" key="3">
    <source>
        <dbReference type="ARBA" id="ARBA00018997"/>
    </source>
</evidence>
<keyword evidence="8 10" id="KW-1133">Transmembrane helix</keyword>
<sequence length="243" mass="27638">MLDLLLLSSLAILPSLLLIFLLYGLSYKAPPPVSLMLIASLFGMISTYPAIKMEEFGIYDLGMLLQGDLWTSFTFSFLIVAFSEETLKYIFLRYYLYPKKEFAVPLDGIVYAGCIGLGFAAAENFLYLVIRLDDLDQAYSLAYRRMFTALPAHAAFGIVMGYFMGLARFKAKKEVLFLLLALLFPIILHGLYDFFIFQKLSKVLTIFTEITLAISLLLGAFMIRAHRHYKRRTEKGPPPFIEL</sequence>
<evidence type="ECO:0000256" key="6">
    <source>
        <dbReference type="ARBA" id="ARBA00022692"/>
    </source>
</evidence>
<keyword evidence="5" id="KW-0645">Protease</keyword>
<dbReference type="GO" id="GO:0008233">
    <property type="term" value="F:peptidase activity"/>
    <property type="evidence" value="ECO:0007669"/>
    <property type="project" value="UniProtKB-KW"/>
</dbReference>
<reference evidence="11 12" key="1">
    <citation type="journal article" date="2012" name="Stand. Genomic Sci.">
        <title>Complete genome sequencing and analysis of Saprospira grandis str. Lewin, a predatory marine bacterium.</title>
        <authorList>
            <person name="Saw J.H."/>
            <person name="Yuryev A."/>
            <person name="Kanbe M."/>
            <person name="Hou S."/>
            <person name="Young A.G."/>
            <person name="Aizawa S."/>
            <person name="Alam M."/>
        </authorList>
    </citation>
    <scope>NUCLEOTIDE SEQUENCE [LARGE SCALE GENOMIC DNA]</scope>
    <source>
        <strain evidence="11 12">Lewin</strain>
    </source>
</reference>
<dbReference type="AlphaFoldDB" id="H6L3K7"/>
<feature type="transmembrane region" description="Helical" evidence="10">
    <location>
        <begin position="33"/>
        <end position="51"/>
    </location>
</feature>
<dbReference type="EMBL" id="CP002831">
    <property type="protein sequence ID" value="AFC24955.1"/>
    <property type="molecule type" value="Genomic_DNA"/>
</dbReference>
<feature type="transmembrane region" description="Helical" evidence="10">
    <location>
        <begin position="6"/>
        <end position="26"/>
    </location>
</feature>
<evidence type="ECO:0000256" key="1">
    <source>
        <dbReference type="ARBA" id="ARBA00004651"/>
    </source>
</evidence>
<protein>
    <recommendedName>
        <fullName evidence="3">Protease PrsW</fullName>
    </recommendedName>
</protein>
<evidence type="ECO:0000256" key="5">
    <source>
        <dbReference type="ARBA" id="ARBA00022670"/>
    </source>
</evidence>
<evidence type="ECO:0000256" key="7">
    <source>
        <dbReference type="ARBA" id="ARBA00022801"/>
    </source>
</evidence>
<dbReference type="PIRSF" id="PIRSF016933">
    <property type="entry name" value="PrsW"/>
    <property type="match status" value="1"/>
</dbReference>
<keyword evidence="9 10" id="KW-0472">Membrane</keyword>
<dbReference type="OrthoDB" id="5504276at2"/>
<feature type="transmembrane region" description="Helical" evidence="10">
    <location>
        <begin position="142"/>
        <end position="163"/>
    </location>
</feature>
<dbReference type="PANTHER" id="PTHR36844">
    <property type="entry name" value="PROTEASE PRSW"/>
    <property type="match status" value="1"/>
</dbReference>
<comment type="subcellular location">
    <subcellularLocation>
        <location evidence="1">Cell membrane</location>
        <topology evidence="1">Multi-pass membrane protein</topology>
    </subcellularLocation>
</comment>
<evidence type="ECO:0000256" key="4">
    <source>
        <dbReference type="ARBA" id="ARBA00022475"/>
    </source>
</evidence>
<feature type="transmembrane region" description="Helical" evidence="10">
    <location>
        <begin position="175"/>
        <end position="197"/>
    </location>
</feature>
<evidence type="ECO:0000256" key="10">
    <source>
        <dbReference type="SAM" id="Phobius"/>
    </source>
</evidence>
<name>H6L3K7_SAPGL</name>
<evidence type="ECO:0000313" key="12">
    <source>
        <dbReference type="Proteomes" id="UP000007519"/>
    </source>
</evidence>
<dbReference type="GO" id="GO:0005886">
    <property type="term" value="C:plasma membrane"/>
    <property type="evidence" value="ECO:0007669"/>
    <property type="project" value="UniProtKB-SubCell"/>
</dbReference>
<accession>H6L3K7</accession>
<dbReference type="STRING" id="984262.SGRA_2226"/>
<evidence type="ECO:0000256" key="9">
    <source>
        <dbReference type="ARBA" id="ARBA00023136"/>
    </source>
</evidence>
<feature type="transmembrane region" description="Helical" evidence="10">
    <location>
        <begin position="203"/>
        <end position="223"/>
    </location>
</feature>
<comment type="similarity">
    <text evidence="2">Belongs to the protease PrsW family.</text>
</comment>
<keyword evidence="4" id="KW-1003">Cell membrane</keyword>